<sequence length="196" mass="21799">MPCAKPPPNHGELSVQHSWPNKIWLTVRSAPRPANSLPNCRKLTRRSPLASLNNSTCCSKLKSEERRFVALILFLSPPLRSPNLFVPEPRYYLGNDQSPEEAGGKGKVWFLMHPEVHPRTQMQAKNKKESETYSLAGAEKPASAHAHTESKTGRRLRAGRSVPQNAAVAFPTRPSRAPVRRRILRSSNLIGGEAAR</sequence>
<reference evidence="2" key="1">
    <citation type="submission" date="2022-12" db="EMBL/GenBank/DDBJ databases">
        <authorList>
            <person name="Alioto T."/>
            <person name="Alioto T."/>
            <person name="Gomez Garrido J."/>
        </authorList>
    </citation>
    <scope>NUCLEOTIDE SEQUENCE</scope>
</reference>
<evidence type="ECO:0000256" key="1">
    <source>
        <dbReference type="SAM" id="MobiDB-lite"/>
    </source>
</evidence>
<feature type="region of interest" description="Disordered" evidence="1">
    <location>
        <begin position="118"/>
        <end position="196"/>
    </location>
</feature>
<organism evidence="2 3">
    <name type="scientific">Podarcis lilfordi</name>
    <name type="common">Lilford's wall lizard</name>
    <dbReference type="NCBI Taxonomy" id="74358"/>
    <lineage>
        <taxon>Eukaryota</taxon>
        <taxon>Metazoa</taxon>
        <taxon>Chordata</taxon>
        <taxon>Craniata</taxon>
        <taxon>Vertebrata</taxon>
        <taxon>Euteleostomi</taxon>
        <taxon>Lepidosauria</taxon>
        <taxon>Squamata</taxon>
        <taxon>Bifurcata</taxon>
        <taxon>Unidentata</taxon>
        <taxon>Episquamata</taxon>
        <taxon>Laterata</taxon>
        <taxon>Lacertibaenia</taxon>
        <taxon>Lacertidae</taxon>
        <taxon>Podarcis</taxon>
    </lineage>
</organism>
<accession>A0AA35KJB3</accession>
<dbReference type="AlphaFoldDB" id="A0AA35KJB3"/>
<evidence type="ECO:0000313" key="2">
    <source>
        <dbReference type="EMBL" id="CAI5777918.1"/>
    </source>
</evidence>
<protein>
    <submittedName>
        <fullName evidence="2">Uncharacterized protein</fullName>
    </submittedName>
</protein>
<name>A0AA35KJB3_9SAUR</name>
<dbReference type="Proteomes" id="UP001178461">
    <property type="component" value="Chromosome 6"/>
</dbReference>
<proteinExistence type="predicted"/>
<dbReference type="EMBL" id="OX395131">
    <property type="protein sequence ID" value="CAI5777918.1"/>
    <property type="molecule type" value="Genomic_DNA"/>
</dbReference>
<evidence type="ECO:0000313" key="3">
    <source>
        <dbReference type="Proteomes" id="UP001178461"/>
    </source>
</evidence>
<keyword evidence="3" id="KW-1185">Reference proteome</keyword>
<gene>
    <name evidence="2" type="ORF">PODLI_1B002743</name>
</gene>